<gene>
    <name evidence="1" type="ORF">BCD95_002895</name>
</gene>
<dbReference type="EMBL" id="JABTDW010000001">
    <property type="protein sequence ID" value="NSB14636.1"/>
    <property type="molecule type" value="Genomic_DNA"/>
</dbReference>
<evidence type="ECO:0000313" key="2">
    <source>
        <dbReference type="Proteomes" id="UP000822184"/>
    </source>
</evidence>
<sequence length="403" mass="46627">MEDLIIDNNIFKISNYHMNEFYGIYIDADFRLSTGHMCYLPSKNQIFFSINNYKDASNIASHLDQLEKYKDNFCYIKMDVETLQTTCYCESEGVPYDLFQGPNDEIWCVIGYSKTSLNRVVCLPIGDRNDIEDCKLVASVAEHIFRDGDKILSYTDGTFNKKPTKLGEYKFSKTKHFQSVKRVKIEEPSVSRCLYNEEGIQAFSTIDENVILHRLLDDKGVSIKERKVYVEGIFLDAYFEKNSPVINWKNHETVEVTANGGSIFHVERPSEIFYVVYGIDGERIEEKKLFEFTELCSIYYMESVKLDNDTYALTFTYGSDDEPTKGGNGWLVVRSGELLECWLQHKDKKSYIDQVTGRKITLNMDNVILRKFKACGRSYSIYFDGIINSKHRNRAVVVIKSLI</sequence>
<evidence type="ECO:0000313" key="1">
    <source>
        <dbReference type="EMBL" id="NSB14636.1"/>
    </source>
</evidence>
<accession>A0AAE5LQA0</accession>
<dbReference type="Proteomes" id="UP000822184">
    <property type="component" value="Unassembled WGS sequence"/>
</dbReference>
<name>A0AAE5LQA0_CLOBE</name>
<proteinExistence type="predicted"/>
<comment type="caution">
    <text evidence="1">The sequence shown here is derived from an EMBL/GenBank/DDBJ whole genome shotgun (WGS) entry which is preliminary data.</text>
</comment>
<dbReference type="RefSeq" id="WP_077853941.1">
    <property type="nucleotide sequence ID" value="NZ_JABTDW010000001.1"/>
</dbReference>
<organism evidence="1 2">
    <name type="scientific">Clostridium beijerinckii</name>
    <name type="common">Clostridium MP</name>
    <dbReference type="NCBI Taxonomy" id="1520"/>
    <lineage>
        <taxon>Bacteria</taxon>
        <taxon>Bacillati</taxon>
        <taxon>Bacillota</taxon>
        <taxon>Clostridia</taxon>
        <taxon>Eubacteriales</taxon>
        <taxon>Clostridiaceae</taxon>
        <taxon>Clostridium</taxon>
    </lineage>
</organism>
<dbReference type="AlphaFoldDB" id="A0AAE5LQA0"/>
<protein>
    <submittedName>
        <fullName evidence="1">Uncharacterized protein</fullName>
    </submittedName>
</protein>
<reference evidence="1" key="1">
    <citation type="submission" date="2020-06" db="EMBL/GenBank/DDBJ databases">
        <title>Genomic insights into acetone-butanol-ethanol (ABE) fermentation by sequencing solventogenic clostridia strains.</title>
        <authorList>
            <person name="Brown S."/>
        </authorList>
    </citation>
    <scope>NUCLEOTIDE SEQUENCE</scope>
    <source>
        <strain evidence="1">DJ123</strain>
    </source>
</reference>